<comment type="caution">
    <text evidence="1">The sequence shown here is derived from an EMBL/GenBank/DDBJ whole genome shotgun (WGS) entry which is preliminary data.</text>
</comment>
<organism evidence="1 2">
    <name type="scientific">Penicillium digitatum (strain PHI26 / CECT 20796)</name>
    <name type="common">Green mold</name>
    <dbReference type="NCBI Taxonomy" id="1170229"/>
    <lineage>
        <taxon>Eukaryota</taxon>
        <taxon>Fungi</taxon>
        <taxon>Dikarya</taxon>
        <taxon>Ascomycota</taxon>
        <taxon>Pezizomycotina</taxon>
        <taxon>Eurotiomycetes</taxon>
        <taxon>Eurotiomycetidae</taxon>
        <taxon>Eurotiales</taxon>
        <taxon>Aspergillaceae</taxon>
        <taxon>Penicillium</taxon>
    </lineage>
</organism>
<dbReference type="AlphaFoldDB" id="K9G8Z0"/>
<reference evidence="2" key="1">
    <citation type="journal article" date="2012" name="BMC Genomics">
        <title>Genome sequence of the necrotrophic fungus Penicillium digitatum, the main postharvest pathogen of citrus.</title>
        <authorList>
            <person name="Marcet-Houben M."/>
            <person name="Ballester A.-R."/>
            <person name="de la Fuente B."/>
            <person name="Harries E."/>
            <person name="Marcos J.F."/>
            <person name="Gonzalez-Candelas L."/>
            <person name="Gabaldon T."/>
        </authorList>
    </citation>
    <scope>NUCLEOTIDE SEQUENCE [LARGE SCALE GENOMIC DNA]</scope>
    <source>
        <strain evidence="2">PHI26 / CECT 20796</strain>
    </source>
</reference>
<protein>
    <submittedName>
        <fullName evidence="1">Uncharacterized protein</fullName>
    </submittedName>
</protein>
<dbReference type="EMBL" id="AKCT01000037">
    <property type="protein sequence ID" value="EKV18350.1"/>
    <property type="molecule type" value="Genomic_DNA"/>
</dbReference>
<evidence type="ECO:0000313" key="2">
    <source>
        <dbReference type="Proteomes" id="UP000009882"/>
    </source>
</evidence>
<proteinExistence type="predicted"/>
<accession>K9G8Z0</accession>
<dbReference type="HOGENOM" id="CLU_3191508_0_0_1"/>
<dbReference type="Proteomes" id="UP000009882">
    <property type="component" value="Unassembled WGS sequence"/>
</dbReference>
<dbReference type="InParanoid" id="K9G8Z0"/>
<gene>
    <name evidence="1" type="ORF">PDIG_10300</name>
</gene>
<name>K9G8Z0_PEND2</name>
<keyword evidence="2" id="KW-1185">Reference proteome</keyword>
<sequence length="46" mass="5319">MGFFDRPPNTTFVFDRADNDFLKCGPNYVARSKLTELFLPSTLYVN</sequence>
<evidence type="ECO:0000313" key="1">
    <source>
        <dbReference type="EMBL" id="EKV18350.1"/>
    </source>
</evidence>